<feature type="compositionally biased region" description="Polar residues" evidence="1">
    <location>
        <begin position="27"/>
        <end position="45"/>
    </location>
</feature>
<dbReference type="AlphaFoldDB" id="A0A9W7IVQ5"/>
<name>A0A9W7IVQ5_HIBTR</name>
<keyword evidence="2" id="KW-0346">Stress response</keyword>
<sequence length="183" mass="20240">MSSPLNAPSFFPYERANWCDSPPPPLSSTRGATGGYNKSSVTALSEDNERLRRNNSLLMSELTHMKKLYNEIVYFVQNQATPSNSYSPLLLSGPPLLRKPSNQFVGYYPNSPNPQVQALNSPTATSQSSLTIITKLFGVALQSKKRLHPEYNKTATTNMETSKAVLVLEKDDLRLNLLPSSTC</sequence>
<proteinExistence type="predicted"/>
<evidence type="ECO:0000313" key="3">
    <source>
        <dbReference type="Proteomes" id="UP001165190"/>
    </source>
</evidence>
<dbReference type="Proteomes" id="UP001165190">
    <property type="component" value="Unassembled WGS sequence"/>
</dbReference>
<reference evidence="2" key="1">
    <citation type="submission" date="2023-05" db="EMBL/GenBank/DDBJ databases">
        <title>Genome and transcriptome analyses reveal genes involved in the formation of fine ridges on petal epidermal cells in Hibiscus trionum.</title>
        <authorList>
            <person name="Koshimizu S."/>
            <person name="Masuda S."/>
            <person name="Ishii T."/>
            <person name="Shirasu K."/>
            <person name="Hoshino A."/>
            <person name="Arita M."/>
        </authorList>
    </citation>
    <scope>NUCLEOTIDE SEQUENCE</scope>
    <source>
        <strain evidence="2">Hamamatsu line</strain>
    </source>
</reference>
<gene>
    <name evidence="2" type="ORF">HRI_003930300</name>
</gene>
<dbReference type="OrthoDB" id="60033at2759"/>
<accession>A0A9W7IVQ5</accession>
<feature type="region of interest" description="Disordered" evidence="1">
    <location>
        <begin position="22"/>
        <end position="45"/>
    </location>
</feature>
<dbReference type="EMBL" id="BSYR01000036">
    <property type="protein sequence ID" value="GMJ02611.1"/>
    <property type="molecule type" value="Genomic_DNA"/>
</dbReference>
<protein>
    <submittedName>
        <fullName evidence="2">SCHIZORIZA, heat shock transcription factor B4</fullName>
    </submittedName>
</protein>
<keyword evidence="3" id="KW-1185">Reference proteome</keyword>
<comment type="caution">
    <text evidence="2">The sequence shown here is derived from an EMBL/GenBank/DDBJ whole genome shotgun (WGS) entry which is preliminary data.</text>
</comment>
<evidence type="ECO:0000313" key="2">
    <source>
        <dbReference type="EMBL" id="GMJ02611.1"/>
    </source>
</evidence>
<organism evidence="2 3">
    <name type="scientific">Hibiscus trionum</name>
    <name type="common">Flower of an hour</name>
    <dbReference type="NCBI Taxonomy" id="183268"/>
    <lineage>
        <taxon>Eukaryota</taxon>
        <taxon>Viridiplantae</taxon>
        <taxon>Streptophyta</taxon>
        <taxon>Embryophyta</taxon>
        <taxon>Tracheophyta</taxon>
        <taxon>Spermatophyta</taxon>
        <taxon>Magnoliopsida</taxon>
        <taxon>eudicotyledons</taxon>
        <taxon>Gunneridae</taxon>
        <taxon>Pentapetalae</taxon>
        <taxon>rosids</taxon>
        <taxon>malvids</taxon>
        <taxon>Malvales</taxon>
        <taxon>Malvaceae</taxon>
        <taxon>Malvoideae</taxon>
        <taxon>Hibiscus</taxon>
    </lineage>
</organism>
<evidence type="ECO:0000256" key="1">
    <source>
        <dbReference type="SAM" id="MobiDB-lite"/>
    </source>
</evidence>